<evidence type="ECO:0000313" key="2">
    <source>
        <dbReference type="Proteomes" id="UP000828390"/>
    </source>
</evidence>
<keyword evidence="2" id="KW-1185">Reference proteome</keyword>
<dbReference type="Proteomes" id="UP000828390">
    <property type="component" value="Unassembled WGS sequence"/>
</dbReference>
<reference evidence="1" key="2">
    <citation type="submission" date="2020-11" db="EMBL/GenBank/DDBJ databases">
        <authorList>
            <person name="McCartney M.A."/>
            <person name="Auch B."/>
            <person name="Kono T."/>
            <person name="Mallez S."/>
            <person name="Becker A."/>
            <person name="Gohl D.M."/>
            <person name="Silverstein K.A.T."/>
            <person name="Koren S."/>
            <person name="Bechman K.B."/>
            <person name="Herman A."/>
            <person name="Abrahante J.E."/>
            <person name="Garbe J."/>
        </authorList>
    </citation>
    <scope>NUCLEOTIDE SEQUENCE</scope>
    <source>
        <strain evidence="1">Duluth1</strain>
        <tissue evidence="1">Whole animal</tissue>
    </source>
</reference>
<accession>A0A9D4KCM8</accession>
<protein>
    <submittedName>
        <fullName evidence="1">Uncharacterized protein</fullName>
    </submittedName>
</protein>
<dbReference type="EMBL" id="JAIWYP010000004">
    <property type="protein sequence ID" value="KAH3837395.1"/>
    <property type="molecule type" value="Genomic_DNA"/>
</dbReference>
<name>A0A9D4KCM8_DREPO</name>
<dbReference type="AlphaFoldDB" id="A0A9D4KCM8"/>
<organism evidence="1 2">
    <name type="scientific">Dreissena polymorpha</name>
    <name type="common">Zebra mussel</name>
    <name type="synonym">Mytilus polymorpha</name>
    <dbReference type="NCBI Taxonomy" id="45954"/>
    <lineage>
        <taxon>Eukaryota</taxon>
        <taxon>Metazoa</taxon>
        <taxon>Spiralia</taxon>
        <taxon>Lophotrochozoa</taxon>
        <taxon>Mollusca</taxon>
        <taxon>Bivalvia</taxon>
        <taxon>Autobranchia</taxon>
        <taxon>Heteroconchia</taxon>
        <taxon>Euheterodonta</taxon>
        <taxon>Imparidentia</taxon>
        <taxon>Neoheterodontei</taxon>
        <taxon>Myida</taxon>
        <taxon>Dreissenoidea</taxon>
        <taxon>Dreissenidae</taxon>
        <taxon>Dreissena</taxon>
    </lineage>
</organism>
<evidence type="ECO:0000313" key="1">
    <source>
        <dbReference type="EMBL" id="KAH3837395.1"/>
    </source>
</evidence>
<sequence length="77" mass="8638">MSKPLYMDGTTKVCNSPITQLCSMHSFAKDEYVIKQLQLCFQLKTRRKRRGTGSIQTPAELRQRPGGATVNAVRVPV</sequence>
<proteinExistence type="predicted"/>
<reference evidence="1" key="1">
    <citation type="journal article" date="2019" name="bioRxiv">
        <title>The Genome of the Zebra Mussel, Dreissena polymorpha: A Resource for Invasive Species Research.</title>
        <authorList>
            <person name="McCartney M.A."/>
            <person name="Auch B."/>
            <person name="Kono T."/>
            <person name="Mallez S."/>
            <person name="Zhang Y."/>
            <person name="Obille A."/>
            <person name="Becker A."/>
            <person name="Abrahante J.E."/>
            <person name="Garbe J."/>
            <person name="Badalamenti J.P."/>
            <person name="Herman A."/>
            <person name="Mangelson H."/>
            <person name="Liachko I."/>
            <person name="Sullivan S."/>
            <person name="Sone E.D."/>
            <person name="Koren S."/>
            <person name="Silverstein K.A.T."/>
            <person name="Beckman K.B."/>
            <person name="Gohl D.M."/>
        </authorList>
    </citation>
    <scope>NUCLEOTIDE SEQUENCE</scope>
    <source>
        <strain evidence="1">Duluth1</strain>
        <tissue evidence="1">Whole animal</tissue>
    </source>
</reference>
<gene>
    <name evidence="1" type="ORF">DPMN_110784</name>
</gene>
<comment type="caution">
    <text evidence="1">The sequence shown here is derived from an EMBL/GenBank/DDBJ whole genome shotgun (WGS) entry which is preliminary data.</text>
</comment>